<dbReference type="Gene3D" id="3.30.870.10">
    <property type="entry name" value="Endonuclease Chain A"/>
    <property type="match status" value="1"/>
</dbReference>
<proteinExistence type="predicted"/>
<accession>A0A512AQ30</accession>
<evidence type="ECO:0000313" key="1">
    <source>
        <dbReference type="EMBL" id="GEO01717.1"/>
    </source>
</evidence>
<protein>
    <recommendedName>
        <fullName evidence="3">Phospholipase D-like domain-containing protein</fullName>
    </recommendedName>
</protein>
<comment type="caution">
    <text evidence="1">The sequence shown here is derived from an EMBL/GenBank/DDBJ whole genome shotgun (WGS) entry which is preliminary data.</text>
</comment>
<sequence>MKVSVLDAKALRKALPRLIAKHDQIYMAVAWAHAGPVADKLIENKHKFRSVTVGLDFCATDPDFVDSLRKVPNAFVFKKSGACFHPKIYLFVSGQSAEAIVGSANFTSGGLGNNVEACLHLSCDTSEPAVAELLATMESYAPHRQPVTKQLADAYRRQAEIAASRPRAPSPILPSDKADFQRIDSDLLKMDWAAFIHEARKDPNHHFETRMRFLRYLQTLFARAQSFDDLTVPEWKAVAGIVHPDAVADSGLEKYQIGWFGSMQGSGSFTKLIANKDGRVAKAIDCIPSRGPVRERDFNRFCALFESAFADSARTGRTPTATRLLAMKRPDVFVCVNNGNRASLAEALHFAPSTLSLENYWERVIEPIKLAKWYNAPRPEGPDAEAWDCRAALVDAIHYDASD</sequence>
<evidence type="ECO:0008006" key="3">
    <source>
        <dbReference type="Google" id="ProtNLM"/>
    </source>
</evidence>
<organism evidence="1 2">
    <name type="scientific">Novosphingobium sediminis</name>
    <dbReference type="NCBI Taxonomy" id="707214"/>
    <lineage>
        <taxon>Bacteria</taxon>
        <taxon>Pseudomonadati</taxon>
        <taxon>Pseudomonadota</taxon>
        <taxon>Alphaproteobacteria</taxon>
        <taxon>Sphingomonadales</taxon>
        <taxon>Sphingomonadaceae</taxon>
        <taxon>Novosphingobium</taxon>
    </lineage>
</organism>
<name>A0A512AQ30_9SPHN</name>
<keyword evidence="2" id="KW-1185">Reference proteome</keyword>
<dbReference type="Proteomes" id="UP000321464">
    <property type="component" value="Unassembled WGS sequence"/>
</dbReference>
<reference evidence="1 2" key="1">
    <citation type="submission" date="2019-07" db="EMBL/GenBank/DDBJ databases">
        <title>Whole genome shotgun sequence of Novosphingobium sediminis NBRC 106119.</title>
        <authorList>
            <person name="Hosoyama A."/>
            <person name="Uohara A."/>
            <person name="Ohji S."/>
            <person name="Ichikawa N."/>
        </authorList>
    </citation>
    <scope>NUCLEOTIDE SEQUENCE [LARGE SCALE GENOMIC DNA]</scope>
    <source>
        <strain evidence="1 2">NBRC 106119</strain>
    </source>
</reference>
<dbReference type="EMBL" id="BJYR01000026">
    <property type="protein sequence ID" value="GEO01717.1"/>
    <property type="molecule type" value="Genomic_DNA"/>
</dbReference>
<dbReference type="OrthoDB" id="6190762at2"/>
<dbReference type="RefSeq" id="WP_147161036.1">
    <property type="nucleotide sequence ID" value="NZ_BJYR01000026.1"/>
</dbReference>
<dbReference type="AlphaFoldDB" id="A0A512AQ30"/>
<gene>
    <name evidence="1" type="ORF">NSE01_35490</name>
</gene>
<dbReference type="SUPFAM" id="SSF56024">
    <property type="entry name" value="Phospholipase D/nuclease"/>
    <property type="match status" value="1"/>
</dbReference>
<evidence type="ECO:0000313" key="2">
    <source>
        <dbReference type="Proteomes" id="UP000321464"/>
    </source>
</evidence>
<dbReference type="CDD" id="cd09117">
    <property type="entry name" value="PLDc_Bfil_DEXD_like"/>
    <property type="match status" value="1"/>
</dbReference>